<dbReference type="Proteomes" id="UP001283361">
    <property type="component" value="Unassembled WGS sequence"/>
</dbReference>
<protein>
    <submittedName>
        <fullName evidence="2">Uncharacterized protein</fullName>
    </submittedName>
</protein>
<evidence type="ECO:0000256" key="1">
    <source>
        <dbReference type="SAM" id="MobiDB-lite"/>
    </source>
</evidence>
<gene>
    <name evidence="2" type="ORF">RRG08_002342</name>
</gene>
<dbReference type="AlphaFoldDB" id="A0AAE1DDN9"/>
<accession>A0AAE1DDN9</accession>
<comment type="caution">
    <text evidence="2">The sequence shown here is derived from an EMBL/GenBank/DDBJ whole genome shotgun (WGS) entry which is preliminary data.</text>
</comment>
<sequence length="126" mass="13315">MKTIMFSAGNVYVPPPCLNDNRSVSVVTNMGILTSLRLGKRDGWPKSVTSTETGKIGSRVRTGAKGNRSSDIEVFKQRLSFTFVSVPLILSTGIGHQGPTGPVYCPSTQLAGVPCGEDNGDDAQAD</sequence>
<dbReference type="EMBL" id="JAWDGP010004263">
    <property type="protein sequence ID" value="KAK3766110.1"/>
    <property type="molecule type" value="Genomic_DNA"/>
</dbReference>
<proteinExistence type="predicted"/>
<evidence type="ECO:0000313" key="2">
    <source>
        <dbReference type="EMBL" id="KAK3766110.1"/>
    </source>
</evidence>
<keyword evidence="3" id="KW-1185">Reference proteome</keyword>
<name>A0AAE1DDN9_9GAST</name>
<organism evidence="2 3">
    <name type="scientific">Elysia crispata</name>
    <name type="common">lettuce slug</name>
    <dbReference type="NCBI Taxonomy" id="231223"/>
    <lineage>
        <taxon>Eukaryota</taxon>
        <taxon>Metazoa</taxon>
        <taxon>Spiralia</taxon>
        <taxon>Lophotrochozoa</taxon>
        <taxon>Mollusca</taxon>
        <taxon>Gastropoda</taxon>
        <taxon>Heterobranchia</taxon>
        <taxon>Euthyneura</taxon>
        <taxon>Panpulmonata</taxon>
        <taxon>Sacoglossa</taxon>
        <taxon>Placobranchoidea</taxon>
        <taxon>Plakobranchidae</taxon>
        <taxon>Elysia</taxon>
    </lineage>
</organism>
<feature type="region of interest" description="Disordered" evidence="1">
    <location>
        <begin position="43"/>
        <end position="67"/>
    </location>
</feature>
<reference evidence="2" key="1">
    <citation type="journal article" date="2023" name="G3 (Bethesda)">
        <title>A reference genome for the long-term kleptoplast-retaining sea slug Elysia crispata morphotype clarki.</title>
        <authorList>
            <person name="Eastman K.E."/>
            <person name="Pendleton A.L."/>
            <person name="Shaikh M.A."/>
            <person name="Suttiyut T."/>
            <person name="Ogas R."/>
            <person name="Tomko P."/>
            <person name="Gavelis G."/>
            <person name="Widhalm J.R."/>
            <person name="Wisecaver J.H."/>
        </authorList>
    </citation>
    <scope>NUCLEOTIDE SEQUENCE</scope>
    <source>
        <strain evidence="2">ECLA1</strain>
    </source>
</reference>
<evidence type="ECO:0000313" key="3">
    <source>
        <dbReference type="Proteomes" id="UP001283361"/>
    </source>
</evidence>